<gene>
    <name evidence="9 10" type="primary">fabZ</name>
    <name evidence="10" type="ORF">D9V75_01145</name>
</gene>
<organism evidence="10 11">
    <name type="scientific">Buchnera aphidicola</name>
    <name type="common">Muscaphis stroyani</name>
    <dbReference type="NCBI Taxonomy" id="1241869"/>
    <lineage>
        <taxon>Bacteria</taxon>
        <taxon>Pseudomonadati</taxon>
        <taxon>Pseudomonadota</taxon>
        <taxon>Gammaproteobacteria</taxon>
        <taxon>Enterobacterales</taxon>
        <taxon>Erwiniaceae</taxon>
        <taxon>Buchnera</taxon>
    </lineage>
</organism>
<dbReference type="Pfam" id="PF07977">
    <property type="entry name" value="FabA"/>
    <property type="match status" value="1"/>
</dbReference>
<evidence type="ECO:0000256" key="7">
    <source>
        <dbReference type="ARBA" id="ARBA00023239"/>
    </source>
</evidence>
<dbReference type="EC" id="4.2.1.59" evidence="9"/>
<comment type="similarity">
    <text evidence="2 9">Belongs to the thioester dehydratase family. FabZ subfamily.</text>
</comment>
<evidence type="ECO:0000256" key="8">
    <source>
        <dbReference type="ARBA" id="ARBA00025049"/>
    </source>
</evidence>
<accession>A0A4D6YCR4</accession>
<dbReference type="NCBIfam" id="NF000582">
    <property type="entry name" value="PRK00006.1"/>
    <property type="match status" value="1"/>
</dbReference>
<name>A0A4D6YCR4_9GAMM</name>
<evidence type="ECO:0000256" key="4">
    <source>
        <dbReference type="ARBA" id="ARBA00022516"/>
    </source>
</evidence>
<sequence>MNSYHSNININNIFKILPHRYPFLLIDRVLKFKKFKFLHAIKNCTINEPFLQGHFFQKPIFPGVLIIESMAQAAGILIYKSIGKLDINKLCYFIGIDNARFKKNVIPGDQMFIKVDLLNSTKNINKFKTIVTVNKKIVCVSTIIFFIKFIN</sequence>
<evidence type="ECO:0000256" key="2">
    <source>
        <dbReference type="ARBA" id="ARBA00009174"/>
    </source>
</evidence>
<evidence type="ECO:0000256" key="5">
    <source>
        <dbReference type="ARBA" id="ARBA00022556"/>
    </source>
</evidence>
<evidence type="ECO:0000256" key="6">
    <source>
        <dbReference type="ARBA" id="ARBA00023098"/>
    </source>
</evidence>
<dbReference type="CDD" id="cd01288">
    <property type="entry name" value="FabZ"/>
    <property type="match status" value="1"/>
</dbReference>
<evidence type="ECO:0000256" key="9">
    <source>
        <dbReference type="HAMAP-Rule" id="MF_00406"/>
    </source>
</evidence>
<dbReference type="InterPro" id="IPR029069">
    <property type="entry name" value="HotDog_dom_sf"/>
</dbReference>
<dbReference type="SUPFAM" id="SSF54637">
    <property type="entry name" value="Thioesterase/thiol ester dehydrase-isomerase"/>
    <property type="match status" value="1"/>
</dbReference>
<evidence type="ECO:0000256" key="1">
    <source>
        <dbReference type="ARBA" id="ARBA00004496"/>
    </source>
</evidence>
<keyword evidence="4 9" id="KW-0444">Lipid biosynthesis</keyword>
<keyword evidence="5 9" id="KW-0441">Lipid A biosynthesis</keyword>
<dbReference type="GO" id="GO:0019171">
    <property type="term" value="F:(3R)-hydroxyacyl-[acyl-carrier-protein] dehydratase activity"/>
    <property type="evidence" value="ECO:0007669"/>
    <property type="project" value="UniProtKB-EC"/>
</dbReference>
<evidence type="ECO:0000256" key="3">
    <source>
        <dbReference type="ARBA" id="ARBA00022490"/>
    </source>
</evidence>
<dbReference type="PANTHER" id="PTHR30272">
    <property type="entry name" value="3-HYDROXYACYL-[ACYL-CARRIER-PROTEIN] DEHYDRATASE"/>
    <property type="match status" value="1"/>
</dbReference>
<keyword evidence="6 9" id="KW-0443">Lipid metabolism</keyword>
<dbReference type="InterPro" id="IPR010084">
    <property type="entry name" value="FabZ"/>
</dbReference>
<dbReference type="GO" id="GO:0016020">
    <property type="term" value="C:membrane"/>
    <property type="evidence" value="ECO:0007669"/>
    <property type="project" value="GOC"/>
</dbReference>
<dbReference type="HAMAP" id="MF_00406">
    <property type="entry name" value="FabZ"/>
    <property type="match status" value="1"/>
</dbReference>
<feature type="active site" evidence="9">
    <location>
        <position position="54"/>
    </location>
</feature>
<proteinExistence type="inferred from homology"/>
<protein>
    <recommendedName>
        <fullName evidence="9">3-hydroxyacyl-[acyl-carrier-protein] dehydratase FabZ</fullName>
        <ecNumber evidence="9">4.2.1.59</ecNumber>
    </recommendedName>
    <alternativeName>
        <fullName evidence="9">(3R)-hydroxymyristoyl-[acyl-carrier-protein] dehydratase</fullName>
        <shortName evidence="9">(3R)-hydroxymyristoyl-ACP dehydrase</shortName>
    </alternativeName>
    <alternativeName>
        <fullName evidence="9">Beta-hydroxyacyl-ACP dehydratase</fullName>
    </alternativeName>
</protein>
<dbReference type="GO" id="GO:0005737">
    <property type="term" value="C:cytoplasm"/>
    <property type="evidence" value="ECO:0007669"/>
    <property type="project" value="UniProtKB-SubCell"/>
</dbReference>
<dbReference type="PANTHER" id="PTHR30272:SF1">
    <property type="entry name" value="3-HYDROXYACYL-[ACYL-CARRIER-PROTEIN] DEHYDRATASE"/>
    <property type="match status" value="1"/>
</dbReference>
<dbReference type="NCBIfam" id="TIGR01750">
    <property type="entry name" value="fabZ"/>
    <property type="match status" value="1"/>
</dbReference>
<evidence type="ECO:0000313" key="11">
    <source>
        <dbReference type="Proteomes" id="UP000298673"/>
    </source>
</evidence>
<comment type="catalytic activity">
    <reaction evidence="9">
        <text>a (3R)-hydroxyacyl-[ACP] = a (2E)-enoyl-[ACP] + H2O</text>
        <dbReference type="Rhea" id="RHEA:13097"/>
        <dbReference type="Rhea" id="RHEA-COMP:9925"/>
        <dbReference type="Rhea" id="RHEA-COMP:9945"/>
        <dbReference type="ChEBI" id="CHEBI:15377"/>
        <dbReference type="ChEBI" id="CHEBI:78784"/>
        <dbReference type="ChEBI" id="CHEBI:78827"/>
        <dbReference type="EC" id="4.2.1.59"/>
    </reaction>
</comment>
<evidence type="ECO:0000313" key="10">
    <source>
        <dbReference type="EMBL" id="QCI24321.1"/>
    </source>
</evidence>
<dbReference type="OrthoDB" id="9772788at2"/>
<dbReference type="GO" id="GO:0006633">
    <property type="term" value="P:fatty acid biosynthetic process"/>
    <property type="evidence" value="ECO:0007669"/>
    <property type="project" value="UniProtKB-UniRule"/>
</dbReference>
<comment type="function">
    <text evidence="8 9">Involved in unsaturated fatty acids biosynthesis. Catalyzes the dehydration of short chain beta-hydroxyacyl-ACPs and long chain saturated and unsaturated beta-hydroxyacyl-ACPs.</text>
</comment>
<dbReference type="RefSeq" id="WP_158343453.1">
    <property type="nucleotide sequence ID" value="NZ_CP034861.1"/>
</dbReference>
<dbReference type="FunFam" id="3.10.129.10:FF:000001">
    <property type="entry name" value="3-hydroxyacyl-[acyl-carrier-protein] dehydratase FabZ"/>
    <property type="match status" value="1"/>
</dbReference>
<dbReference type="GO" id="GO:0009245">
    <property type="term" value="P:lipid A biosynthetic process"/>
    <property type="evidence" value="ECO:0007669"/>
    <property type="project" value="UniProtKB-UniRule"/>
</dbReference>
<keyword evidence="3 9" id="KW-0963">Cytoplasm</keyword>
<dbReference type="AlphaFoldDB" id="A0A4D6YCR4"/>
<reference evidence="10 11" key="1">
    <citation type="submission" date="2018-12" db="EMBL/GenBank/DDBJ databases">
        <authorList>
            <person name="Chong R.A."/>
        </authorList>
    </citation>
    <scope>NUCLEOTIDE SEQUENCE [LARGE SCALE GENOMIC DNA]</scope>
    <source>
        <strain evidence="10 11">Mst</strain>
    </source>
</reference>
<dbReference type="InterPro" id="IPR013114">
    <property type="entry name" value="FabA_FabZ"/>
</dbReference>
<comment type="subcellular location">
    <subcellularLocation>
        <location evidence="1 9">Cytoplasm</location>
    </subcellularLocation>
</comment>
<dbReference type="Proteomes" id="UP000298673">
    <property type="component" value="Chromosome"/>
</dbReference>
<dbReference type="Gene3D" id="3.10.129.10">
    <property type="entry name" value="Hotdog Thioesterase"/>
    <property type="match status" value="1"/>
</dbReference>
<reference evidence="10 11" key="2">
    <citation type="submission" date="2019-05" db="EMBL/GenBank/DDBJ databases">
        <title>Genome evolution of the obligate endosymbiont Buchnera aphidicola.</title>
        <authorList>
            <person name="Moran N.A."/>
        </authorList>
    </citation>
    <scope>NUCLEOTIDE SEQUENCE [LARGE SCALE GENOMIC DNA]</scope>
    <source>
        <strain evidence="10 11">Mst</strain>
    </source>
</reference>
<dbReference type="EMBL" id="CP034861">
    <property type="protein sequence ID" value="QCI24321.1"/>
    <property type="molecule type" value="Genomic_DNA"/>
</dbReference>
<keyword evidence="7 9" id="KW-0456">Lyase</keyword>